<feature type="domain" description="ExoP galactose-binding-like" evidence="5">
    <location>
        <begin position="746"/>
        <end position="886"/>
    </location>
</feature>
<organism evidence="6 7">
    <name type="scientific">Reinekea marinisedimentorum</name>
    <dbReference type="NCBI Taxonomy" id="230495"/>
    <lineage>
        <taxon>Bacteria</taxon>
        <taxon>Pseudomonadati</taxon>
        <taxon>Pseudomonadota</taxon>
        <taxon>Gammaproteobacteria</taxon>
        <taxon>Oceanospirillales</taxon>
        <taxon>Saccharospirillaceae</taxon>
        <taxon>Reinekea</taxon>
    </lineage>
</organism>
<dbReference type="InterPro" id="IPR036962">
    <property type="entry name" value="Glyco_hydro_3_N_sf"/>
</dbReference>
<feature type="domain" description="Glycoside hydrolase family 3 N-terminal" evidence="3">
    <location>
        <begin position="62"/>
        <end position="400"/>
    </location>
</feature>
<gene>
    <name evidence="6" type="ORF">BCF53_1333</name>
</gene>
<dbReference type="InterPro" id="IPR017853">
    <property type="entry name" value="GH"/>
</dbReference>
<dbReference type="PRINTS" id="PR00133">
    <property type="entry name" value="GLHYDRLASE3"/>
</dbReference>
<evidence type="ECO:0000313" key="7">
    <source>
        <dbReference type="Proteomes" id="UP000295793"/>
    </source>
</evidence>
<dbReference type="SUPFAM" id="SSF51445">
    <property type="entry name" value="(Trans)glycosidases"/>
    <property type="match status" value="1"/>
</dbReference>
<dbReference type="Pfam" id="PF00933">
    <property type="entry name" value="Glyco_hydro_3"/>
    <property type="match status" value="1"/>
</dbReference>
<proteinExistence type="predicted"/>
<evidence type="ECO:0000256" key="1">
    <source>
        <dbReference type="ARBA" id="ARBA00022801"/>
    </source>
</evidence>
<feature type="domain" description="Glycoside hydrolase family 3 C-terminal" evidence="4">
    <location>
        <begin position="441"/>
        <end position="677"/>
    </location>
</feature>
<dbReference type="Proteomes" id="UP000295793">
    <property type="component" value="Unassembled WGS sequence"/>
</dbReference>
<dbReference type="Pfam" id="PF18559">
    <property type="entry name" value="Exop_C"/>
    <property type="match status" value="1"/>
</dbReference>
<keyword evidence="7" id="KW-1185">Reference proteome</keyword>
<dbReference type="AlphaFoldDB" id="A0A4R3HSM8"/>
<dbReference type="SUPFAM" id="SSF49785">
    <property type="entry name" value="Galactose-binding domain-like"/>
    <property type="match status" value="2"/>
</dbReference>
<evidence type="ECO:0000259" key="3">
    <source>
        <dbReference type="Pfam" id="PF00933"/>
    </source>
</evidence>
<dbReference type="Gene3D" id="3.40.50.1700">
    <property type="entry name" value="Glycoside hydrolase family 3 C-terminal domain"/>
    <property type="match status" value="1"/>
</dbReference>
<feature type="signal peptide" evidence="2">
    <location>
        <begin position="1"/>
        <end position="23"/>
    </location>
</feature>
<dbReference type="InterPro" id="IPR002772">
    <property type="entry name" value="Glyco_hydro_3_C"/>
</dbReference>
<dbReference type="Pfam" id="PF01915">
    <property type="entry name" value="Glyco_hydro_3_C"/>
    <property type="match status" value="1"/>
</dbReference>
<evidence type="ECO:0000256" key="2">
    <source>
        <dbReference type="SAM" id="SignalP"/>
    </source>
</evidence>
<dbReference type="PROSITE" id="PS51257">
    <property type="entry name" value="PROKAR_LIPOPROTEIN"/>
    <property type="match status" value="1"/>
</dbReference>
<dbReference type="GO" id="GO:0008422">
    <property type="term" value="F:beta-glucosidase activity"/>
    <property type="evidence" value="ECO:0007669"/>
    <property type="project" value="TreeGrafter"/>
</dbReference>
<feature type="chain" id="PRO_5020912911" evidence="2">
    <location>
        <begin position="24"/>
        <end position="1087"/>
    </location>
</feature>
<dbReference type="RefSeq" id="WP_132704207.1">
    <property type="nucleotide sequence ID" value="NZ_SLZR01000033.1"/>
</dbReference>
<dbReference type="EMBL" id="SLZR01000033">
    <property type="protein sequence ID" value="TCS35674.1"/>
    <property type="molecule type" value="Genomic_DNA"/>
</dbReference>
<keyword evidence="1" id="KW-0378">Hydrolase</keyword>
<dbReference type="SUPFAM" id="SSF52279">
    <property type="entry name" value="Beta-D-glucan exohydrolase, C-terminal domain"/>
    <property type="match status" value="1"/>
</dbReference>
<dbReference type="PANTHER" id="PTHR30620">
    <property type="entry name" value="PERIPLASMIC BETA-GLUCOSIDASE-RELATED"/>
    <property type="match status" value="1"/>
</dbReference>
<dbReference type="Gene3D" id="3.20.20.300">
    <property type="entry name" value="Glycoside hydrolase, family 3, N-terminal domain"/>
    <property type="match status" value="1"/>
</dbReference>
<evidence type="ECO:0000259" key="5">
    <source>
        <dbReference type="Pfam" id="PF18559"/>
    </source>
</evidence>
<reference evidence="6 7" key="1">
    <citation type="submission" date="2019-03" db="EMBL/GenBank/DDBJ databases">
        <title>Genomic Encyclopedia of Archaeal and Bacterial Type Strains, Phase II (KMG-II): from individual species to whole genera.</title>
        <authorList>
            <person name="Goeker M."/>
        </authorList>
    </citation>
    <scope>NUCLEOTIDE SEQUENCE [LARGE SCALE GENOMIC DNA]</scope>
    <source>
        <strain evidence="6 7">DSM 15388</strain>
    </source>
</reference>
<evidence type="ECO:0000259" key="4">
    <source>
        <dbReference type="Pfam" id="PF01915"/>
    </source>
</evidence>
<dbReference type="InterPro" id="IPR051915">
    <property type="entry name" value="Cellulose_Degrad_GH3"/>
</dbReference>
<keyword evidence="2" id="KW-0732">Signal</keyword>
<accession>A0A4R3HSM8</accession>
<dbReference type="GO" id="GO:0009251">
    <property type="term" value="P:glucan catabolic process"/>
    <property type="evidence" value="ECO:0007669"/>
    <property type="project" value="TreeGrafter"/>
</dbReference>
<protein>
    <submittedName>
        <fullName evidence="6">Beta-glucosidase</fullName>
    </submittedName>
</protein>
<dbReference type="Gene3D" id="2.60.120.430">
    <property type="entry name" value="Galactose-binding lectin"/>
    <property type="match status" value="2"/>
</dbReference>
<sequence length="1087" mass="118028">MHFKKSILSCCIAAILASSCQVTDETEASAVPYFSDWPVIESAVTVDEDIETAVANILAQMTLEEKVGQMIQPNLLEVTPEEAKEYKLGSLLNGGGAWPNEDKYASAADWAETADEYWEALEEAYADRGFRIPFIWATDAVHGHNNVYGATVFPHNIGLGAANNPDLIEQIGQATAEEVAATGLDWTFAPTVAAPRDYRWGRVYEGYSEDPEIIYQYASRMVQGLQGGAEGLKSETHVISNVKHWVGDGGTYDGEDRGENHYTEEYLRNIHATGYFAGLDAGAQVVMSSFNSWHNDANYDQNGTGDYNYKMHGSKYMLNDVLKNQMGFDGLIVTDWNGQSEITNCTSANCPEAVNAGNDVFMVTENSNWKAFYQNVIDQVNDGTISEERIDDAVTRILRVKMRAGLWDKPKPSERELAGNDDVLGSDAHRAIARQAVSESLVLLKNKNGILPLSTEASYIVTGSAANDITKQTGGWSLTWQGTDNTLEDDFPGATTLLMAIEDVVGEENVYTSTEDAPADAIAIVVIGEDPYAEMYGDISASETLEFASLNSGYAEDSAEVIALAEAGYPVVTVFYSGRPLYVNEEIMASDAFVAAWLPGTEAGGITDVLFAEDGADFKGRLSYSWPNTVCSTTINRDAPNIENYTTPVDGQTGELIEQETTGEYAPLFPYGYGLGYASSDTEGMDQDLDNLVLDDRDYGCGQDAPDNGVATTNLEIYGVSASSDYAARISGTANGWAGLEVSNGADTSIGSLTTSPIDYQHQQDAVNVVFTGESAAQIYMQTEDEEGTDLYSYVNADATLQFDIDMKTDAPESLVLSTHCEWPCLGEVAIHKVLPEASAVDESNWTTVKIPLQCFIDEGMDFSITNTPFLLYSEDAVEFNLGEVRYVPNSVDAAEDAVTCEQLAAEPLVALDEDSVDVMDTWSELSDYQTDTTDWSGLTGHVTYSTEVIDGETVLTAVYDATSPESYKGMVIISGSSQNLSNYTAGTLSFDLWIESYGTPANEGETETEGLTFKMESDDGGMSSDYLLTKADYATGIWHSVTVNISDLNNNTLDIEAVNHPLALLPSWSGSQAGFEFKIKNIILAK</sequence>
<dbReference type="InterPro" id="IPR041443">
    <property type="entry name" value="Exop_C"/>
</dbReference>
<evidence type="ECO:0000313" key="6">
    <source>
        <dbReference type="EMBL" id="TCS35674.1"/>
    </source>
</evidence>
<name>A0A4R3HSM8_9GAMM</name>
<dbReference type="InterPro" id="IPR001764">
    <property type="entry name" value="Glyco_hydro_3_N"/>
</dbReference>
<dbReference type="InterPro" id="IPR036881">
    <property type="entry name" value="Glyco_hydro_3_C_sf"/>
</dbReference>
<dbReference type="PANTHER" id="PTHR30620:SF77">
    <property type="entry name" value="LYSOSOMAL BETA GLUCOSIDASE-LIKE"/>
    <property type="match status" value="1"/>
</dbReference>
<comment type="caution">
    <text evidence="6">The sequence shown here is derived from an EMBL/GenBank/DDBJ whole genome shotgun (WGS) entry which is preliminary data.</text>
</comment>
<dbReference type="InterPro" id="IPR008979">
    <property type="entry name" value="Galactose-bd-like_sf"/>
</dbReference>
<dbReference type="OrthoDB" id="9781691at2"/>